<protein>
    <submittedName>
        <fullName evidence="2">Uncharacterized protein</fullName>
    </submittedName>
</protein>
<feature type="region of interest" description="Disordered" evidence="1">
    <location>
        <begin position="1649"/>
        <end position="1703"/>
    </location>
</feature>
<name>A0ABQ6MPM2_9STRA</name>
<dbReference type="Proteomes" id="UP001165060">
    <property type="component" value="Unassembled WGS sequence"/>
</dbReference>
<dbReference type="PANTHER" id="PTHR39867:SF1">
    <property type="entry name" value="HELICASE ATP-BINDING DOMAIN-CONTAINING PROTEIN"/>
    <property type="match status" value="1"/>
</dbReference>
<feature type="compositionally biased region" description="Polar residues" evidence="1">
    <location>
        <begin position="1"/>
        <end position="35"/>
    </location>
</feature>
<evidence type="ECO:0000313" key="2">
    <source>
        <dbReference type="EMBL" id="GMI29679.1"/>
    </source>
</evidence>
<feature type="region of interest" description="Disordered" evidence="1">
    <location>
        <begin position="1"/>
        <end position="50"/>
    </location>
</feature>
<feature type="compositionally biased region" description="Gly residues" evidence="1">
    <location>
        <begin position="1829"/>
        <end position="1842"/>
    </location>
</feature>
<gene>
    <name evidence="2" type="ORF">TeGR_g7174</name>
</gene>
<organism evidence="2 3">
    <name type="scientific">Tetraparma gracilis</name>
    <dbReference type="NCBI Taxonomy" id="2962635"/>
    <lineage>
        <taxon>Eukaryota</taxon>
        <taxon>Sar</taxon>
        <taxon>Stramenopiles</taxon>
        <taxon>Ochrophyta</taxon>
        <taxon>Bolidophyceae</taxon>
        <taxon>Parmales</taxon>
        <taxon>Triparmaceae</taxon>
        <taxon>Tetraparma</taxon>
    </lineage>
</organism>
<reference evidence="2 3" key="1">
    <citation type="journal article" date="2023" name="Commun. Biol.">
        <title>Genome analysis of Parmales, the sister group of diatoms, reveals the evolutionary specialization of diatoms from phago-mixotrophs to photoautotrophs.</title>
        <authorList>
            <person name="Ban H."/>
            <person name="Sato S."/>
            <person name="Yoshikawa S."/>
            <person name="Yamada K."/>
            <person name="Nakamura Y."/>
            <person name="Ichinomiya M."/>
            <person name="Sato N."/>
            <person name="Blanc-Mathieu R."/>
            <person name="Endo H."/>
            <person name="Kuwata A."/>
            <person name="Ogata H."/>
        </authorList>
    </citation>
    <scope>NUCLEOTIDE SEQUENCE [LARGE SCALE GENOMIC DNA]</scope>
</reference>
<feature type="region of interest" description="Disordered" evidence="1">
    <location>
        <begin position="83"/>
        <end position="118"/>
    </location>
</feature>
<accession>A0ABQ6MPM2</accession>
<feature type="region of interest" description="Disordered" evidence="1">
    <location>
        <begin position="658"/>
        <end position="680"/>
    </location>
</feature>
<proteinExistence type="predicted"/>
<feature type="compositionally biased region" description="Basic residues" evidence="1">
    <location>
        <begin position="89"/>
        <end position="102"/>
    </location>
</feature>
<keyword evidence="3" id="KW-1185">Reference proteome</keyword>
<sequence length="1917" mass="213341">MVTLSRNKTLLKPKSSQNPYTKSSSLTDLSHSTGNFARKHPLLHPSSTAPSAEDLQINVLSMSQSQSSLNQLDQPSQLTLDESFVPSRSQHKSPSRSSKKQPARPSTTTGSLRGMTRDAFSSKTLDAYGSFDWDQSAYQTRAREVKTPTPAKLFGDYRPNLDNQSLATRDPSTVNAPVSPASTYKYKPPEPIPAEGRRSSMTLKDKLMTSQAASTRANPAAAAAASAELSHAAVKRPGGNFQFVARTQGSSEMPTMRQQIKELLSEYRMAMEVLAEEKAPAASGAASTNPLDSDLNVLQGEVEQDFKSRFALTAAVESAKRYSVIEKEREHKKALLELGVPIPMEELDDQEKFAALGLTAPLAPADAPTKSRPKSAALVFSASSLNPIDSDLTASLPATDLVPATLAEFFATVAGVDEKTAKASRDVLARGMYEHKWTDLVCETLTDQVSTSCMEHGTLLRSLRLNYARSFQSVSKLYSDSLWQLDAVTGGLIRAWRRLRKAESVWKEHEASLRAEADERVRDVERSFEAEYKETAKVREGATQEVERMRGTLKTLNDIFKDMQNDKIAMTLQDLQIKTAAQDKEIRDLNSQLTEAAMVYKQELLREQIHSALHRQEIEKLKEQLAEVQGVLKGKDKQIEDLENEEYMRRVELEKLKREMEADSSDDDEQKEGDGNMTGAVGLKSNMFMARIAENGQVLWKAPMGEIENVADELDHAKPNHRLLCHNYRLLLPNLGPGVRPPRNLTWTRRCMRAILHAKTMDDANLASRDEPTTRFPELVYSWFQPDYNEQDELTVEVIRELFEAADQDRWGLYYAVKHLSVDDAEAFLFFTFLDETKGEDYLTFFLYCMQVLEGMNGELLRKQFGMTQHGLGGHCTSFMNLQECAHMNNMLLDGSLEDTPNNVPYGGGGSQAIWVPLTVAERAVSVVLSKSPDAMRAEAIEMTRNLAVDCKDRLTDGDAWKYCVVMDEEDENHLAGGSLAGSLSDESSVDSAGITKTKEEAVAKKLCVNMFLWLRHIIDFYEKESAHRKASVRLMFETAATGALTDDAPQGGTGAEATFGAEEKYIDLPQFLAIARTLFPYVSVTEAAALFRESYNVLFPKTMHHKPGPPGITYESFLQAAEQRQFFSKSMMIPLFLGAEQVNNLDPEIAMKMKSFIHMHSAQMKELVQEIKVGQGERSRWRLDVLMNDIESGLFDDFAAQSGVSSRGSSIMRPLAAYRRLLAYLLHLRCVRHERGDGFVLRGSGAELDKHKKKMRTQSMKQNVSMLKKLGAHDLVADINGSDEADAAIEIGNEQYEIVAPSKVFAQVNSELDYLRMIISEFLPNRRIQALKLIKEGTACVRLQRGWRRKLDREQGPPISLRKQMRVGFMRGEGQVRERRVYRPIWWSLSMVNEIFSTYLHVMKFSGKICQTPPTLSAVVYRFFINRWGCVSLAERDLHDFYVNVRAISQGSPRCRLFAAFTQCVLKGSAEERRMFNEFGTDIDSLHFYLRSTLLVHELHEKYTAAAAKKMNNAYSPSKFFLLFPHTSTDARGKLKWCVPSVVLTHCTKSLFAQIYDKGQDGDGKKGYLQLLHKVEDLASGSDKLVDVDDWLWEVMAHWYGIKERRMLEAIDATHGENHKEGRTAFTAMGRYRAATLQSDVSGYLDIGDEDASGAGSTGEEKKDGGGGGGGAAGGKPPMHSGLSTKSHLASMGEDVEEHHKHKEELFSHTALYSEVLQLANDKTAPAAAVSQSLHKHMMSDINLPLPLAKLPATDGEQMAKQLLVAWAGFERPMKFLMEELHSADGEKADSEEVQEVQAELDYFKDLTKKLDQMVGGVGGGEEEGEGEGAGGGVGPGGGVGARPSTSTGDNRKSQVLELAVQSFALLRHLCDKVKQAHAHEAVHAHESEHGATDPLLRLHHPLKDQWGQGKPPEIA</sequence>
<dbReference type="PANTHER" id="PTHR39867">
    <property type="entry name" value="HELICASE ATP-BINDING DOMAIN-CONTAINING PROTEIN"/>
    <property type="match status" value="1"/>
</dbReference>
<dbReference type="EMBL" id="BRYB01000415">
    <property type="protein sequence ID" value="GMI29679.1"/>
    <property type="molecule type" value="Genomic_DNA"/>
</dbReference>
<feature type="compositionally biased region" description="Polar residues" evidence="1">
    <location>
        <begin position="164"/>
        <end position="182"/>
    </location>
</feature>
<comment type="caution">
    <text evidence="2">The sequence shown here is derived from an EMBL/GenBank/DDBJ whole genome shotgun (WGS) entry which is preliminary data.</text>
</comment>
<feature type="compositionally biased region" description="Acidic residues" evidence="1">
    <location>
        <begin position="662"/>
        <end position="671"/>
    </location>
</feature>
<evidence type="ECO:0000313" key="3">
    <source>
        <dbReference type="Proteomes" id="UP001165060"/>
    </source>
</evidence>
<evidence type="ECO:0000256" key="1">
    <source>
        <dbReference type="SAM" id="MobiDB-lite"/>
    </source>
</evidence>
<feature type="region of interest" description="Disordered" evidence="1">
    <location>
        <begin position="1818"/>
        <end position="1854"/>
    </location>
</feature>
<feature type="region of interest" description="Disordered" evidence="1">
    <location>
        <begin position="164"/>
        <end position="197"/>
    </location>
</feature>